<dbReference type="PANTHER" id="PTHR42999:SF1">
    <property type="entry name" value="PENTAPEPTIDE REPEAT-CONTAINING PROTEIN"/>
    <property type="match status" value="1"/>
</dbReference>
<reference evidence="1 3" key="1">
    <citation type="submission" date="2024-07" db="EMBL/GenBank/DDBJ databases">
        <title>Characterization of a bacterium isolated from hydrolysated instant sea cucumber by whole-genome sequencing and metabolomics.</title>
        <authorList>
            <person name="Luo X."/>
            <person name="Zhang Z."/>
            <person name="Zheng Z."/>
            <person name="Zhang W."/>
            <person name="Ming T."/>
            <person name="Jiao L."/>
            <person name="Su X."/>
            <person name="Kong F."/>
            <person name="Xu J."/>
        </authorList>
    </citation>
    <scope>NUCLEOTIDE SEQUENCE [LARGE SCALE GENOMIC DNA]</scope>
    <source>
        <strain evidence="1 3">XL-2024</strain>
    </source>
</reference>
<sequence length="176" mass="20103">MTLYNTIFTDYDLNNSSFLEVNFKGCDFSKVYLSGASLCGSFFEDCIFKDNIYIKGNSDYAIFKKSNIAGTNAFRTSFYECDFSEMTIIDSEMRNCSFINASFSNVIFKNVNFDISSFHSSIFHNVKFIDCSFEKLRIDEAVGIESVDFKNTTIILNGETKIYLGNEIKNYFSKLG</sequence>
<dbReference type="Pfam" id="PF13576">
    <property type="entry name" value="Pentapeptide_3"/>
    <property type="match status" value="1"/>
</dbReference>
<dbReference type="InterPro" id="IPR001646">
    <property type="entry name" value="5peptide_repeat"/>
</dbReference>
<dbReference type="SUPFAM" id="SSF141571">
    <property type="entry name" value="Pentapeptide repeat-like"/>
    <property type="match status" value="1"/>
</dbReference>
<organism evidence="1 3">
    <name type="scientific">Lysinibacillus xylanilyticus</name>
    <dbReference type="NCBI Taxonomy" id="582475"/>
    <lineage>
        <taxon>Bacteria</taxon>
        <taxon>Bacillati</taxon>
        <taxon>Bacillota</taxon>
        <taxon>Bacilli</taxon>
        <taxon>Bacillales</taxon>
        <taxon>Bacillaceae</taxon>
        <taxon>Lysinibacillus</taxon>
    </lineage>
</organism>
<dbReference type="Pfam" id="PF00805">
    <property type="entry name" value="Pentapeptide"/>
    <property type="match status" value="1"/>
</dbReference>
<name>A0ABV3VY18_9BACI</name>
<accession>A0ABV3VY18</accession>
<evidence type="ECO:0000313" key="1">
    <source>
        <dbReference type="EMBL" id="MEX3745734.1"/>
    </source>
</evidence>
<dbReference type="Gene3D" id="2.160.20.80">
    <property type="entry name" value="E3 ubiquitin-protein ligase SopA"/>
    <property type="match status" value="1"/>
</dbReference>
<dbReference type="EMBL" id="JBFRHK010000006">
    <property type="protein sequence ID" value="MEX3745734.1"/>
    <property type="molecule type" value="Genomic_DNA"/>
</dbReference>
<evidence type="ECO:0000313" key="2">
    <source>
        <dbReference type="EMBL" id="MEX3746034.1"/>
    </source>
</evidence>
<gene>
    <name evidence="1" type="ORF">AB1300_11365</name>
    <name evidence="2" type="ORF">AB1300_12910</name>
</gene>
<proteinExistence type="predicted"/>
<protein>
    <submittedName>
        <fullName evidence="1">Pentapeptide repeat-containing protein</fullName>
    </submittedName>
</protein>
<dbReference type="PANTHER" id="PTHR42999">
    <property type="entry name" value="ANTIBIOTIC RESISTANCE PROTEIN MCBG"/>
    <property type="match status" value="1"/>
</dbReference>
<dbReference type="EMBL" id="JBFRHK010000007">
    <property type="protein sequence ID" value="MEX3746034.1"/>
    <property type="molecule type" value="Genomic_DNA"/>
</dbReference>
<evidence type="ECO:0000313" key="3">
    <source>
        <dbReference type="Proteomes" id="UP001558534"/>
    </source>
</evidence>
<keyword evidence="3" id="KW-1185">Reference proteome</keyword>
<comment type="caution">
    <text evidence="1">The sequence shown here is derived from an EMBL/GenBank/DDBJ whole genome shotgun (WGS) entry which is preliminary data.</text>
</comment>
<dbReference type="RefSeq" id="WP_368636792.1">
    <property type="nucleotide sequence ID" value="NZ_JBFRHK010000006.1"/>
</dbReference>
<dbReference type="InterPro" id="IPR052949">
    <property type="entry name" value="PA_immunity-related"/>
</dbReference>
<dbReference type="Proteomes" id="UP001558534">
    <property type="component" value="Unassembled WGS sequence"/>
</dbReference>